<evidence type="ECO:0000313" key="2">
    <source>
        <dbReference type="Proteomes" id="UP001162480"/>
    </source>
</evidence>
<evidence type="ECO:0000313" key="1">
    <source>
        <dbReference type="EMBL" id="CAI9718452.1"/>
    </source>
</evidence>
<reference evidence="1" key="1">
    <citation type="submission" date="2023-08" db="EMBL/GenBank/DDBJ databases">
        <authorList>
            <person name="Alioto T."/>
            <person name="Alioto T."/>
            <person name="Gomez Garrido J."/>
        </authorList>
    </citation>
    <scope>NUCLEOTIDE SEQUENCE</scope>
</reference>
<accession>A0AA36ANT4</accession>
<dbReference type="EMBL" id="OX597815">
    <property type="protein sequence ID" value="CAI9718452.1"/>
    <property type="molecule type" value="Genomic_DNA"/>
</dbReference>
<keyword evidence="2" id="KW-1185">Reference proteome</keyword>
<sequence>MTFNFIWDSSAKEKKEDVLCVAPKKTGNLVLHARIVISIFAKNIPMLSAFTAMKSYGDNHLINIYLTSMMS</sequence>
<proteinExistence type="predicted"/>
<gene>
    <name evidence="1" type="ORF">OCTVUL_1B025901</name>
</gene>
<organism evidence="1 2">
    <name type="scientific">Octopus vulgaris</name>
    <name type="common">Common octopus</name>
    <dbReference type="NCBI Taxonomy" id="6645"/>
    <lineage>
        <taxon>Eukaryota</taxon>
        <taxon>Metazoa</taxon>
        <taxon>Spiralia</taxon>
        <taxon>Lophotrochozoa</taxon>
        <taxon>Mollusca</taxon>
        <taxon>Cephalopoda</taxon>
        <taxon>Coleoidea</taxon>
        <taxon>Octopodiformes</taxon>
        <taxon>Octopoda</taxon>
        <taxon>Incirrata</taxon>
        <taxon>Octopodidae</taxon>
        <taxon>Octopus</taxon>
    </lineage>
</organism>
<name>A0AA36ANT4_OCTVU</name>
<dbReference type="Proteomes" id="UP001162480">
    <property type="component" value="Chromosome 2"/>
</dbReference>
<dbReference type="AlphaFoldDB" id="A0AA36ANT4"/>
<protein>
    <submittedName>
        <fullName evidence="1">Uncharacterized protein</fullName>
    </submittedName>
</protein>